<comment type="similarity">
    <text evidence="1 8">Belongs to the SELO family.</text>
</comment>
<protein>
    <recommendedName>
        <fullName evidence="8">Protein nucleotidyltransferase YdiU</fullName>
        <ecNumber evidence="8">2.7.7.-</ecNumber>
    </recommendedName>
    <alternativeName>
        <fullName evidence="8">Protein adenylyltransferase YdiU</fullName>
        <ecNumber evidence="8">2.7.7.108</ecNumber>
    </alternativeName>
    <alternativeName>
        <fullName evidence="8">Protein uridylyltransferase YdiU</fullName>
        <ecNumber evidence="8">2.7.7.-</ecNumber>
    </alternativeName>
</protein>
<name>A0ABP9R5N6_9RHOO</name>
<evidence type="ECO:0000256" key="6">
    <source>
        <dbReference type="ARBA" id="ARBA00022840"/>
    </source>
</evidence>
<feature type="binding site" evidence="8">
    <location>
        <position position="135"/>
    </location>
    <ligand>
        <name>ATP</name>
        <dbReference type="ChEBI" id="CHEBI:30616"/>
    </ligand>
</feature>
<proteinExistence type="inferred from homology"/>
<evidence type="ECO:0000256" key="4">
    <source>
        <dbReference type="ARBA" id="ARBA00022723"/>
    </source>
</evidence>
<feature type="binding site" evidence="8">
    <location>
        <position position="101"/>
    </location>
    <ligand>
        <name>ATP</name>
        <dbReference type="ChEBI" id="CHEBI:30616"/>
    </ligand>
</feature>
<dbReference type="InterPro" id="IPR003846">
    <property type="entry name" value="SelO"/>
</dbReference>
<dbReference type="PANTHER" id="PTHR32057">
    <property type="entry name" value="PROTEIN ADENYLYLTRANSFERASE SELO, MITOCHONDRIAL"/>
    <property type="match status" value="1"/>
</dbReference>
<comment type="catalytic activity">
    <reaction evidence="8">
        <text>L-threonyl-[protein] + ATP = 3-O-(5'-adenylyl)-L-threonyl-[protein] + diphosphate</text>
        <dbReference type="Rhea" id="RHEA:54292"/>
        <dbReference type="Rhea" id="RHEA-COMP:11060"/>
        <dbReference type="Rhea" id="RHEA-COMP:13847"/>
        <dbReference type="ChEBI" id="CHEBI:30013"/>
        <dbReference type="ChEBI" id="CHEBI:30616"/>
        <dbReference type="ChEBI" id="CHEBI:33019"/>
        <dbReference type="ChEBI" id="CHEBI:138113"/>
        <dbReference type="EC" id="2.7.7.108"/>
    </reaction>
</comment>
<keyword evidence="11" id="KW-1185">Reference proteome</keyword>
<evidence type="ECO:0000256" key="2">
    <source>
        <dbReference type="ARBA" id="ARBA00022679"/>
    </source>
</evidence>
<sequence length="505" mass="56173">MNAPHLPDLKNAHPLEALPFDNHFARLPAAFYTRLPPTGIPDPYPIAVSPDAASLLSLDPEAASHPRFTDYFAGNRALPGSEPLAAVYSGHQFGMWSGQLGDGRAHLLGAVQTPAGPIELQLKGAGPTPYSRFSDGRAVLRSSVREFLCSEAMHALGVPTTRALSLIGSNLPVIREKVETAAVVTRLAPSFVRFGSFEHWSALDRNHELRVLADYVIDNFRPALRERDKPYAALLVDVCERTAEMVARWQVLGFMHGVLNTDNMSILGLTLDYGPFGFMEAFDPNHICNHSDTHGRYAWRMQPRVCHWNLLALGDALQSLIGHPDHIRELIEHSYWPHYERCFQQAANARLGLAQVLPGDADFVGETFGLLQRQRLDLTCFFRALSHLPAQASREERVVSDAPLREQFSDRDEGHAWLLAWRTRLAREGRDDATRQAAMLACNPKYVLRNWIAEAAIRAAGTGDFALVTRLLECLRHPFDEQPDNEAWSSPPPDWADGLTVSCSS</sequence>
<comment type="caution">
    <text evidence="10">The sequence shown here is derived from an EMBL/GenBank/DDBJ whole genome shotgun (WGS) entry which is preliminary data.</text>
</comment>
<dbReference type="EMBL" id="BAABLD010000017">
    <property type="protein sequence ID" value="GAA5172080.1"/>
    <property type="molecule type" value="Genomic_DNA"/>
</dbReference>
<reference evidence="11" key="1">
    <citation type="journal article" date="2019" name="Int. J. Syst. Evol. Microbiol.">
        <title>The Global Catalogue of Microorganisms (GCM) 10K type strain sequencing project: providing services to taxonomists for standard genome sequencing and annotation.</title>
        <authorList>
            <consortium name="The Broad Institute Genomics Platform"/>
            <consortium name="The Broad Institute Genome Sequencing Center for Infectious Disease"/>
            <person name="Wu L."/>
            <person name="Ma J."/>
        </authorList>
    </citation>
    <scope>NUCLEOTIDE SEQUENCE [LARGE SCALE GENOMIC DNA]</scope>
    <source>
        <strain evidence="11">JCM 18715</strain>
    </source>
</reference>
<keyword evidence="5 8" id="KW-0547">Nucleotide-binding</keyword>
<evidence type="ECO:0000256" key="9">
    <source>
        <dbReference type="SAM" id="MobiDB-lite"/>
    </source>
</evidence>
<dbReference type="RefSeq" id="WP_345534672.1">
    <property type="nucleotide sequence ID" value="NZ_BAABLD010000017.1"/>
</dbReference>
<dbReference type="NCBIfam" id="NF000658">
    <property type="entry name" value="PRK00029.1"/>
    <property type="match status" value="1"/>
</dbReference>
<feature type="region of interest" description="Disordered" evidence="9">
    <location>
        <begin position="482"/>
        <end position="505"/>
    </location>
</feature>
<dbReference type="Pfam" id="PF02696">
    <property type="entry name" value="SelO"/>
    <property type="match status" value="1"/>
</dbReference>
<feature type="binding site" evidence="8">
    <location>
        <position position="104"/>
    </location>
    <ligand>
        <name>ATP</name>
        <dbReference type="ChEBI" id="CHEBI:30616"/>
    </ligand>
</feature>
<feature type="binding site" evidence="8">
    <location>
        <position position="272"/>
    </location>
    <ligand>
        <name>Mg(2+)</name>
        <dbReference type="ChEBI" id="CHEBI:18420"/>
    </ligand>
</feature>
<evidence type="ECO:0000313" key="10">
    <source>
        <dbReference type="EMBL" id="GAA5172080.1"/>
    </source>
</evidence>
<keyword evidence="6 8" id="KW-0067">ATP-binding</keyword>
<gene>
    <name evidence="8" type="primary">ydiU</name>
    <name evidence="8" type="synonym">selO</name>
    <name evidence="10" type="ORF">GCM10025770_37790</name>
</gene>
<keyword evidence="7 8" id="KW-0460">Magnesium</keyword>
<evidence type="ECO:0000256" key="3">
    <source>
        <dbReference type="ARBA" id="ARBA00022695"/>
    </source>
</evidence>
<evidence type="ECO:0000256" key="5">
    <source>
        <dbReference type="ARBA" id="ARBA00022741"/>
    </source>
</evidence>
<evidence type="ECO:0000256" key="7">
    <source>
        <dbReference type="ARBA" id="ARBA00022842"/>
    </source>
</evidence>
<feature type="binding site" evidence="8">
    <location>
        <position position="193"/>
    </location>
    <ligand>
        <name>ATP</name>
        <dbReference type="ChEBI" id="CHEBI:30616"/>
    </ligand>
</feature>
<comment type="catalytic activity">
    <reaction evidence="8">
        <text>L-histidyl-[protein] + UTP = N(tele)-(5'-uridylyl)-L-histidyl-[protein] + diphosphate</text>
        <dbReference type="Rhea" id="RHEA:83891"/>
        <dbReference type="Rhea" id="RHEA-COMP:9745"/>
        <dbReference type="Rhea" id="RHEA-COMP:20239"/>
        <dbReference type="ChEBI" id="CHEBI:29979"/>
        <dbReference type="ChEBI" id="CHEBI:33019"/>
        <dbReference type="ChEBI" id="CHEBI:46398"/>
        <dbReference type="ChEBI" id="CHEBI:233474"/>
    </reaction>
</comment>
<dbReference type="Proteomes" id="UP001500547">
    <property type="component" value="Unassembled WGS sequence"/>
</dbReference>
<keyword evidence="2 8" id="KW-0808">Transferase</keyword>
<comment type="catalytic activity">
    <reaction evidence="8">
        <text>L-seryl-[protein] + ATP = 3-O-(5'-adenylyl)-L-seryl-[protein] + diphosphate</text>
        <dbReference type="Rhea" id="RHEA:58120"/>
        <dbReference type="Rhea" id="RHEA-COMP:9863"/>
        <dbReference type="Rhea" id="RHEA-COMP:15073"/>
        <dbReference type="ChEBI" id="CHEBI:29999"/>
        <dbReference type="ChEBI" id="CHEBI:30616"/>
        <dbReference type="ChEBI" id="CHEBI:33019"/>
        <dbReference type="ChEBI" id="CHEBI:142516"/>
        <dbReference type="EC" id="2.7.7.108"/>
    </reaction>
</comment>
<feature type="binding site" evidence="8">
    <location>
        <position position="103"/>
    </location>
    <ligand>
        <name>ATP</name>
        <dbReference type="ChEBI" id="CHEBI:30616"/>
    </ligand>
</feature>
<feature type="active site" description="Proton acceptor" evidence="8">
    <location>
        <position position="262"/>
    </location>
</feature>
<evidence type="ECO:0000256" key="1">
    <source>
        <dbReference type="ARBA" id="ARBA00009747"/>
    </source>
</evidence>
<dbReference type="PANTHER" id="PTHR32057:SF14">
    <property type="entry name" value="PROTEIN ADENYLYLTRANSFERASE SELO, MITOCHONDRIAL"/>
    <property type="match status" value="1"/>
</dbReference>
<keyword evidence="3 8" id="KW-0548">Nucleotidyltransferase</keyword>
<dbReference type="EC" id="2.7.7.108" evidence="8"/>
<comment type="catalytic activity">
    <reaction evidence="8">
        <text>L-tyrosyl-[protein] + UTP = O-(5'-uridylyl)-L-tyrosyl-[protein] + diphosphate</text>
        <dbReference type="Rhea" id="RHEA:83887"/>
        <dbReference type="Rhea" id="RHEA-COMP:10136"/>
        <dbReference type="Rhea" id="RHEA-COMP:20238"/>
        <dbReference type="ChEBI" id="CHEBI:33019"/>
        <dbReference type="ChEBI" id="CHEBI:46398"/>
        <dbReference type="ChEBI" id="CHEBI:46858"/>
        <dbReference type="ChEBI" id="CHEBI:90602"/>
    </reaction>
</comment>
<dbReference type="HAMAP" id="MF_00692">
    <property type="entry name" value="SelO"/>
    <property type="match status" value="1"/>
</dbReference>
<comment type="catalytic activity">
    <reaction evidence="8">
        <text>L-tyrosyl-[protein] + ATP = O-(5'-adenylyl)-L-tyrosyl-[protein] + diphosphate</text>
        <dbReference type="Rhea" id="RHEA:54288"/>
        <dbReference type="Rhea" id="RHEA-COMP:10136"/>
        <dbReference type="Rhea" id="RHEA-COMP:13846"/>
        <dbReference type="ChEBI" id="CHEBI:30616"/>
        <dbReference type="ChEBI" id="CHEBI:33019"/>
        <dbReference type="ChEBI" id="CHEBI:46858"/>
        <dbReference type="ChEBI" id="CHEBI:83624"/>
        <dbReference type="EC" id="2.7.7.108"/>
    </reaction>
</comment>
<comment type="cofactor">
    <cofactor evidence="8">
        <name>Mg(2+)</name>
        <dbReference type="ChEBI" id="CHEBI:18420"/>
    </cofactor>
    <cofactor evidence="8">
        <name>Mn(2+)</name>
        <dbReference type="ChEBI" id="CHEBI:29035"/>
    </cofactor>
</comment>
<keyword evidence="4 8" id="KW-0479">Metal-binding</keyword>
<accession>A0ABP9R5N6</accession>
<feature type="binding site" evidence="8">
    <location>
        <position position="263"/>
    </location>
    <ligand>
        <name>Mg(2+)</name>
        <dbReference type="ChEBI" id="CHEBI:18420"/>
    </ligand>
</feature>
<organism evidence="10 11">
    <name type="scientific">Viridibacterium curvum</name>
    <dbReference type="NCBI Taxonomy" id="1101404"/>
    <lineage>
        <taxon>Bacteria</taxon>
        <taxon>Pseudomonadati</taxon>
        <taxon>Pseudomonadota</taxon>
        <taxon>Betaproteobacteria</taxon>
        <taxon>Rhodocyclales</taxon>
        <taxon>Rhodocyclaceae</taxon>
        <taxon>Viridibacterium</taxon>
    </lineage>
</organism>
<comment type="catalytic activity">
    <reaction evidence="8">
        <text>L-seryl-[protein] + UTP = O-(5'-uridylyl)-L-seryl-[protein] + diphosphate</text>
        <dbReference type="Rhea" id="RHEA:64604"/>
        <dbReference type="Rhea" id="RHEA-COMP:9863"/>
        <dbReference type="Rhea" id="RHEA-COMP:16635"/>
        <dbReference type="ChEBI" id="CHEBI:29999"/>
        <dbReference type="ChEBI" id="CHEBI:33019"/>
        <dbReference type="ChEBI" id="CHEBI:46398"/>
        <dbReference type="ChEBI" id="CHEBI:156051"/>
    </reaction>
</comment>
<feature type="binding site" evidence="8">
    <location>
        <position position="186"/>
    </location>
    <ligand>
        <name>ATP</name>
        <dbReference type="ChEBI" id="CHEBI:30616"/>
    </ligand>
</feature>
<keyword evidence="8" id="KW-0464">Manganese</keyword>
<feature type="binding site" evidence="8">
    <location>
        <position position="136"/>
    </location>
    <ligand>
        <name>ATP</name>
        <dbReference type="ChEBI" id="CHEBI:30616"/>
    </ligand>
</feature>
<evidence type="ECO:0000256" key="8">
    <source>
        <dbReference type="HAMAP-Rule" id="MF_00692"/>
    </source>
</evidence>
<feature type="binding site" evidence="8">
    <location>
        <position position="123"/>
    </location>
    <ligand>
        <name>ATP</name>
        <dbReference type="ChEBI" id="CHEBI:30616"/>
    </ligand>
</feature>
<dbReference type="EC" id="2.7.7.-" evidence="8"/>
<feature type="binding site" evidence="8">
    <location>
        <position position="272"/>
    </location>
    <ligand>
        <name>ATP</name>
        <dbReference type="ChEBI" id="CHEBI:30616"/>
    </ligand>
</feature>
<comment type="function">
    <text evidence="8">Nucleotidyltransferase involved in the post-translational modification of proteins. It can catalyze the addition of adenosine monophosphate (AMP) or uridine monophosphate (UMP) to a protein, resulting in modifications known as AMPylation and UMPylation.</text>
</comment>
<evidence type="ECO:0000313" key="11">
    <source>
        <dbReference type="Proteomes" id="UP001500547"/>
    </source>
</evidence>